<dbReference type="Gene3D" id="1.50.10.20">
    <property type="match status" value="1"/>
</dbReference>
<dbReference type="OrthoDB" id="24893at2759"/>
<evidence type="ECO:0000256" key="7">
    <source>
        <dbReference type="ARBA" id="ARBA00022833"/>
    </source>
</evidence>
<dbReference type="Proteomes" id="UP000799536">
    <property type="component" value="Unassembled WGS sequence"/>
</dbReference>
<name>A0A9P4JLY8_9PLEO</name>
<dbReference type="AlphaFoldDB" id="A0A9P4JLY8"/>
<dbReference type="EMBL" id="ML993959">
    <property type="protein sequence ID" value="KAF2201841.1"/>
    <property type="molecule type" value="Genomic_DNA"/>
</dbReference>
<gene>
    <name evidence="9" type="ORF">GQ43DRAFT_393356</name>
</gene>
<sequence length="429" mass="48541">MSTLGLEEMKLNIPKHIKYWRRSLKTFLPHHYTGNDSNRMTLAFFVLSALDLLGDLDDALTPEERQGHIEWVYRCQLPEGGFRAFPGADFGSLRNESNKVWDPASVPATFFALLVLSLLKDDLQRVKRREILEWLRSMQRPDGSFGETVGEGGRVEGGSDTRFGYMSAGIRWVLRGHVEGPVDGIEDIDVDKFIACVRGSETYDGGISDAEFHEAHAGFTCCAINALHLLDRLPLDPRTSQKDEGRLRGVSNLPLTLHWLTSRQTLTLTEDDFFDTYGDETDSTATCHDSHSFIKLRSYPSARGHNSFIERPIPDFNLKYVGFNGRCNKIADTCYAYWVCSPLKLLNHLELIDLEPIRRWLLEKMQHMVGGFGKHAGDPPDIYHSYLGLAVLAMFEEPGLKGFDAALCMSNDAKRHIEELEWRSAIWGV</sequence>
<feature type="domain" description="Prenyltransferase alpha-alpha toroid" evidence="8">
    <location>
        <begin position="11"/>
        <end position="409"/>
    </location>
</feature>
<evidence type="ECO:0000256" key="4">
    <source>
        <dbReference type="ARBA" id="ARBA00022679"/>
    </source>
</evidence>
<dbReference type="GO" id="GO:0004662">
    <property type="term" value="F:CAAX-protein geranylgeranyltransferase activity"/>
    <property type="evidence" value="ECO:0007669"/>
    <property type="project" value="TreeGrafter"/>
</dbReference>
<comment type="similarity">
    <text evidence="2">Belongs to the protein prenyltransferase subunit beta family.</text>
</comment>
<dbReference type="Pfam" id="PF00432">
    <property type="entry name" value="Prenyltrans"/>
    <property type="match status" value="1"/>
</dbReference>
<evidence type="ECO:0000256" key="5">
    <source>
        <dbReference type="ARBA" id="ARBA00022723"/>
    </source>
</evidence>
<comment type="caution">
    <text evidence="9">The sequence shown here is derived from an EMBL/GenBank/DDBJ whole genome shotgun (WGS) entry which is preliminary data.</text>
</comment>
<dbReference type="GO" id="GO:0005953">
    <property type="term" value="C:CAAX-protein geranylgeranyltransferase complex"/>
    <property type="evidence" value="ECO:0007669"/>
    <property type="project" value="TreeGrafter"/>
</dbReference>
<dbReference type="InterPro" id="IPR001330">
    <property type="entry name" value="Prenyltrans"/>
</dbReference>
<evidence type="ECO:0000256" key="3">
    <source>
        <dbReference type="ARBA" id="ARBA00022602"/>
    </source>
</evidence>
<dbReference type="InterPro" id="IPR045089">
    <property type="entry name" value="PGGT1B-like"/>
</dbReference>
<evidence type="ECO:0000256" key="6">
    <source>
        <dbReference type="ARBA" id="ARBA00022737"/>
    </source>
</evidence>
<evidence type="ECO:0000313" key="10">
    <source>
        <dbReference type="Proteomes" id="UP000799536"/>
    </source>
</evidence>
<keyword evidence="6" id="KW-0677">Repeat</keyword>
<keyword evidence="4" id="KW-0808">Transferase</keyword>
<keyword evidence="7" id="KW-0862">Zinc</keyword>
<keyword evidence="5" id="KW-0479">Metal-binding</keyword>
<evidence type="ECO:0000313" key="9">
    <source>
        <dbReference type="EMBL" id="KAF2201841.1"/>
    </source>
</evidence>
<dbReference type="SUPFAM" id="SSF48239">
    <property type="entry name" value="Terpenoid cyclases/Protein prenyltransferases"/>
    <property type="match status" value="1"/>
</dbReference>
<dbReference type="PANTHER" id="PTHR11774">
    <property type="entry name" value="GERANYLGERANYL TRANSFERASE TYPE BETA SUBUNIT"/>
    <property type="match status" value="1"/>
</dbReference>
<accession>A0A9P4JLY8</accession>
<comment type="cofactor">
    <cofactor evidence="1">
        <name>Zn(2+)</name>
        <dbReference type="ChEBI" id="CHEBI:29105"/>
    </cofactor>
</comment>
<evidence type="ECO:0000256" key="1">
    <source>
        <dbReference type="ARBA" id="ARBA00001947"/>
    </source>
</evidence>
<dbReference type="InterPro" id="IPR008930">
    <property type="entry name" value="Terpenoid_cyclase/PrenylTrfase"/>
</dbReference>
<protein>
    <submittedName>
        <fullName evidence="9">Geranylgeranyl transferas-like protein type i beta subunit</fullName>
    </submittedName>
</protein>
<reference evidence="9" key="1">
    <citation type="journal article" date="2020" name="Stud. Mycol.">
        <title>101 Dothideomycetes genomes: a test case for predicting lifestyles and emergence of pathogens.</title>
        <authorList>
            <person name="Haridas S."/>
            <person name="Albert R."/>
            <person name="Binder M."/>
            <person name="Bloem J."/>
            <person name="Labutti K."/>
            <person name="Salamov A."/>
            <person name="Andreopoulos B."/>
            <person name="Baker S."/>
            <person name="Barry K."/>
            <person name="Bills G."/>
            <person name="Bluhm B."/>
            <person name="Cannon C."/>
            <person name="Castanera R."/>
            <person name="Culley D."/>
            <person name="Daum C."/>
            <person name="Ezra D."/>
            <person name="Gonzalez J."/>
            <person name="Henrissat B."/>
            <person name="Kuo A."/>
            <person name="Liang C."/>
            <person name="Lipzen A."/>
            <person name="Lutzoni F."/>
            <person name="Magnuson J."/>
            <person name="Mondo S."/>
            <person name="Nolan M."/>
            <person name="Ohm R."/>
            <person name="Pangilinan J."/>
            <person name="Park H.-J."/>
            <person name="Ramirez L."/>
            <person name="Alfaro M."/>
            <person name="Sun H."/>
            <person name="Tritt A."/>
            <person name="Yoshinaga Y."/>
            <person name="Zwiers L.-H."/>
            <person name="Turgeon B."/>
            <person name="Goodwin S."/>
            <person name="Spatafora J."/>
            <person name="Crous P."/>
            <person name="Grigoriev I."/>
        </authorList>
    </citation>
    <scope>NUCLEOTIDE SEQUENCE</scope>
    <source>
        <strain evidence="9">ATCC 74209</strain>
    </source>
</reference>
<proteinExistence type="inferred from homology"/>
<evidence type="ECO:0000256" key="2">
    <source>
        <dbReference type="ARBA" id="ARBA00010497"/>
    </source>
</evidence>
<evidence type="ECO:0000259" key="8">
    <source>
        <dbReference type="Pfam" id="PF00432"/>
    </source>
</evidence>
<keyword evidence="3" id="KW-0637">Prenyltransferase</keyword>
<dbReference type="GO" id="GO:0046872">
    <property type="term" value="F:metal ion binding"/>
    <property type="evidence" value="ECO:0007669"/>
    <property type="project" value="UniProtKB-KW"/>
</dbReference>
<organism evidence="9 10">
    <name type="scientific">Delitschia confertaspora ATCC 74209</name>
    <dbReference type="NCBI Taxonomy" id="1513339"/>
    <lineage>
        <taxon>Eukaryota</taxon>
        <taxon>Fungi</taxon>
        <taxon>Dikarya</taxon>
        <taxon>Ascomycota</taxon>
        <taxon>Pezizomycotina</taxon>
        <taxon>Dothideomycetes</taxon>
        <taxon>Pleosporomycetidae</taxon>
        <taxon>Pleosporales</taxon>
        <taxon>Delitschiaceae</taxon>
        <taxon>Delitschia</taxon>
    </lineage>
</organism>
<dbReference type="PANTHER" id="PTHR11774:SF4">
    <property type="entry name" value="GERANYLGERANYL TRANSFERASE TYPE-1 SUBUNIT BETA"/>
    <property type="match status" value="1"/>
</dbReference>
<keyword evidence="10" id="KW-1185">Reference proteome</keyword>